<evidence type="ECO:0000256" key="11">
    <source>
        <dbReference type="ARBA" id="ARBA00030204"/>
    </source>
</evidence>
<evidence type="ECO:0000256" key="14">
    <source>
        <dbReference type="ARBA" id="ARBA00048021"/>
    </source>
</evidence>
<evidence type="ECO:0000256" key="16">
    <source>
        <dbReference type="RuleBase" id="RU003560"/>
    </source>
</evidence>
<comment type="similarity">
    <text evidence="4 16">Belongs to the class-III pyridoxal-phosphate-dependent aminotransferase family.</text>
</comment>
<dbReference type="InterPro" id="IPR015421">
    <property type="entry name" value="PyrdxlP-dep_Trfase_major"/>
</dbReference>
<organism evidence="17 18">
    <name type="scientific">Frondihabitans cladoniiphilus</name>
    <dbReference type="NCBI Taxonomy" id="715785"/>
    <lineage>
        <taxon>Bacteria</taxon>
        <taxon>Bacillati</taxon>
        <taxon>Actinomycetota</taxon>
        <taxon>Actinomycetes</taxon>
        <taxon>Micrococcales</taxon>
        <taxon>Microbacteriaceae</taxon>
        <taxon>Frondihabitans</taxon>
    </lineage>
</organism>
<dbReference type="PANTHER" id="PTHR11986:SF58">
    <property type="entry name" value="LEUCINE_METHIONINE RACEMASE"/>
    <property type="match status" value="1"/>
</dbReference>
<comment type="caution">
    <text evidence="17">The sequence shown here is derived from an EMBL/GenBank/DDBJ whole genome shotgun (WGS) entry which is preliminary data.</text>
</comment>
<protein>
    <recommendedName>
        <fullName evidence="12">(S)-3-amino-2-methylpropionate transaminase</fullName>
        <ecNumber evidence="6">2.6.1.19</ecNumber>
        <ecNumber evidence="5">2.6.1.22</ecNumber>
    </recommendedName>
    <alternativeName>
        <fullName evidence="13">GABA aminotransferase</fullName>
    </alternativeName>
    <alternativeName>
        <fullName evidence="11">Gamma-amino-N-butyrate transaminase</fullName>
    </alternativeName>
    <alternativeName>
        <fullName evidence="15">Glutamate:succinic semialdehyde transaminase</fullName>
    </alternativeName>
    <alternativeName>
        <fullName evidence="10">L-AIBAT</fullName>
    </alternativeName>
</protein>
<keyword evidence="18" id="KW-1185">Reference proteome</keyword>
<evidence type="ECO:0000256" key="5">
    <source>
        <dbReference type="ARBA" id="ARBA00012876"/>
    </source>
</evidence>
<evidence type="ECO:0000256" key="12">
    <source>
        <dbReference type="ARBA" id="ARBA00030857"/>
    </source>
</evidence>
<dbReference type="Gene3D" id="3.90.1150.10">
    <property type="entry name" value="Aspartate Aminotransferase, domain 1"/>
    <property type="match status" value="1"/>
</dbReference>
<dbReference type="InterPro" id="IPR015424">
    <property type="entry name" value="PyrdxlP-dep_Trfase"/>
</dbReference>
<gene>
    <name evidence="17" type="primary">gabT_1</name>
    <name evidence="17" type="ORF">GCM10025780_27190</name>
</gene>
<evidence type="ECO:0000313" key="17">
    <source>
        <dbReference type="EMBL" id="GAA4680469.1"/>
    </source>
</evidence>
<sequence>MPSDIAVTTPARQPLTQQRRVVTSIPGPKSVAMQERRLAAVGNSVGAVLPTYIERAEGSILLDVDGNQLLDFGSGIAVNALGHGRPEIADAVRAQLDDFAHTCFTVSPYEEYVAVCEQLNAHTPGDFEKRSVLFSSGSEAVENAVKIARSTTGRQGIVAFDYGYHGRTYMAMALTAKALPYKSGFAPFPAEVYRAPFPYSYRWPTGEANTLEEAFAAFVDSVHTQVGEKNVAAVIFEPILGEAGFIVPPAGYWKRVADWCALHGILVIADEVQTGFCRTGDWFASSYEGIEPDLVVTGKAIANGYPLAGVTGRASILDAVPKGGLGGTYAGNGIACAAALATMKIMDEVDAPALARTIGTKIVARLTALQQKYDVIGEIRGRGAMIGIEFVLGAGDKTPHPEMAAAFVAACHREGLLVMVTGDKKQCIRLLPPLTISDELLDDALDVMERAVATAA</sequence>
<evidence type="ECO:0000256" key="3">
    <source>
        <dbReference type="ARBA" id="ARBA00005176"/>
    </source>
</evidence>
<dbReference type="InterPro" id="IPR049704">
    <property type="entry name" value="Aminotrans_3_PPA_site"/>
</dbReference>
<evidence type="ECO:0000256" key="1">
    <source>
        <dbReference type="ARBA" id="ARBA00001750"/>
    </source>
</evidence>
<dbReference type="PROSITE" id="PS00600">
    <property type="entry name" value="AA_TRANSFER_CLASS_3"/>
    <property type="match status" value="1"/>
</dbReference>
<keyword evidence="8" id="KW-0808">Transferase</keyword>
<evidence type="ECO:0000256" key="10">
    <source>
        <dbReference type="ARBA" id="ARBA00029760"/>
    </source>
</evidence>
<name>A0ABP8W3M7_9MICO</name>
<dbReference type="EMBL" id="BAABLM010000005">
    <property type="protein sequence ID" value="GAA4680469.1"/>
    <property type="molecule type" value="Genomic_DNA"/>
</dbReference>
<keyword evidence="7" id="KW-0032">Aminotransferase</keyword>
<accession>A0ABP8W3M7</accession>
<dbReference type="InterPro" id="IPR004632">
    <property type="entry name" value="4NH2But_aminotransferase_bac"/>
</dbReference>
<dbReference type="CDD" id="cd00610">
    <property type="entry name" value="OAT_like"/>
    <property type="match status" value="1"/>
</dbReference>
<comment type="cofactor">
    <cofactor evidence="2">
        <name>pyridoxal 5'-phosphate</name>
        <dbReference type="ChEBI" id="CHEBI:597326"/>
    </cofactor>
</comment>
<evidence type="ECO:0000256" key="7">
    <source>
        <dbReference type="ARBA" id="ARBA00022576"/>
    </source>
</evidence>
<evidence type="ECO:0000256" key="8">
    <source>
        <dbReference type="ARBA" id="ARBA00022679"/>
    </source>
</evidence>
<comment type="catalytic activity">
    <reaction evidence="1">
        <text>(S)-3-amino-2-methylpropanoate + 2-oxoglutarate = 2-methyl-3-oxopropanoate + L-glutamate</text>
        <dbReference type="Rhea" id="RHEA:13993"/>
        <dbReference type="ChEBI" id="CHEBI:16810"/>
        <dbReference type="ChEBI" id="CHEBI:29985"/>
        <dbReference type="ChEBI" id="CHEBI:57700"/>
        <dbReference type="ChEBI" id="CHEBI:58655"/>
        <dbReference type="EC" id="2.6.1.22"/>
    </reaction>
</comment>
<evidence type="ECO:0000256" key="2">
    <source>
        <dbReference type="ARBA" id="ARBA00001933"/>
    </source>
</evidence>
<evidence type="ECO:0000256" key="9">
    <source>
        <dbReference type="ARBA" id="ARBA00022898"/>
    </source>
</evidence>
<dbReference type="Pfam" id="PF00202">
    <property type="entry name" value="Aminotran_3"/>
    <property type="match status" value="1"/>
</dbReference>
<comment type="catalytic activity">
    <reaction evidence="14">
        <text>4-aminobutanoate + 2-oxoglutarate = succinate semialdehyde + L-glutamate</text>
        <dbReference type="Rhea" id="RHEA:23352"/>
        <dbReference type="ChEBI" id="CHEBI:16810"/>
        <dbReference type="ChEBI" id="CHEBI:29985"/>
        <dbReference type="ChEBI" id="CHEBI:57706"/>
        <dbReference type="ChEBI" id="CHEBI:59888"/>
        <dbReference type="EC" id="2.6.1.19"/>
    </reaction>
</comment>
<dbReference type="SUPFAM" id="SSF53383">
    <property type="entry name" value="PLP-dependent transferases"/>
    <property type="match status" value="1"/>
</dbReference>
<dbReference type="EC" id="2.6.1.22" evidence="5"/>
<dbReference type="PANTHER" id="PTHR11986">
    <property type="entry name" value="AMINOTRANSFERASE CLASS III"/>
    <property type="match status" value="1"/>
</dbReference>
<dbReference type="Proteomes" id="UP001501295">
    <property type="component" value="Unassembled WGS sequence"/>
</dbReference>
<dbReference type="PIRSF" id="PIRSF000521">
    <property type="entry name" value="Transaminase_4ab_Lys_Orn"/>
    <property type="match status" value="1"/>
</dbReference>
<dbReference type="InterPro" id="IPR005814">
    <property type="entry name" value="Aminotrans_3"/>
</dbReference>
<dbReference type="NCBIfam" id="TIGR00700">
    <property type="entry name" value="GABAtrnsam"/>
    <property type="match status" value="1"/>
</dbReference>
<evidence type="ECO:0000313" key="18">
    <source>
        <dbReference type="Proteomes" id="UP001501295"/>
    </source>
</evidence>
<dbReference type="InterPro" id="IPR015422">
    <property type="entry name" value="PyrdxlP-dep_Trfase_small"/>
</dbReference>
<proteinExistence type="inferred from homology"/>
<reference evidence="18" key="1">
    <citation type="journal article" date="2019" name="Int. J. Syst. Evol. Microbiol.">
        <title>The Global Catalogue of Microorganisms (GCM) 10K type strain sequencing project: providing services to taxonomists for standard genome sequencing and annotation.</title>
        <authorList>
            <consortium name="The Broad Institute Genomics Platform"/>
            <consortium name="The Broad Institute Genome Sequencing Center for Infectious Disease"/>
            <person name="Wu L."/>
            <person name="Ma J."/>
        </authorList>
    </citation>
    <scope>NUCLEOTIDE SEQUENCE [LARGE SCALE GENOMIC DNA]</scope>
    <source>
        <strain evidence="18">JCM 18956</strain>
    </source>
</reference>
<keyword evidence="9 16" id="KW-0663">Pyridoxal phosphate</keyword>
<evidence type="ECO:0000256" key="4">
    <source>
        <dbReference type="ARBA" id="ARBA00008954"/>
    </source>
</evidence>
<comment type="pathway">
    <text evidence="3">Amino-acid degradation; 4-aminobutanoate degradation.</text>
</comment>
<dbReference type="Gene3D" id="3.40.640.10">
    <property type="entry name" value="Type I PLP-dependent aspartate aminotransferase-like (Major domain)"/>
    <property type="match status" value="1"/>
</dbReference>
<evidence type="ECO:0000256" key="13">
    <source>
        <dbReference type="ARBA" id="ARBA00031787"/>
    </source>
</evidence>
<dbReference type="EC" id="2.6.1.19" evidence="6"/>
<evidence type="ECO:0000256" key="6">
    <source>
        <dbReference type="ARBA" id="ARBA00012912"/>
    </source>
</evidence>
<evidence type="ECO:0000256" key="15">
    <source>
        <dbReference type="ARBA" id="ARBA00050054"/>
    </source>
</evidence>
<dbReference type="InterPro" id="IPR050103">
    <property type="entry name" value="Class-III_PLP-dep_AT"/>
</dbReference>